<feature type="chain" id="PRO_5025524180" evidence="1">
    <location>
        <begin position="21"/>
        <end position="142"/>
    </location>
</feature>
<reference evidence="2 3" key="1">
    <citation type="journal article" date="2019" name="Plant Biotechnol. J.">
        <title>The red bayberry genome and genetic basis of sex determination.</title>
        <authorList>
            <person name="Jia H.M."/>
            <person name="Jia H.J."/>
            <person name="Cai Q.L."/>
            <person name="Wang Y."/>
            <person name="Zhao H.B."/>
            <person name="Yang W.F."/>
            <person name="Wang G.Y."/>
            <person name="Li Y.H."/>
            <person name="Zhan D.L."/>
            <person name="Shen Y.T."/>
            <person name="Niu Q.F."/>
            <person name="Chang L."/>
            <person name="Qiu J."/>
            <person name="Zhao L."/>
            <person name="Xie H.B."/>
            <person name="Fu W.Y."/>
            <person name="Jin J."/>
            <person name="Li X.W."/>
            <person name="Jiao Y."/>
            <person name="Zhou C.C."/>
            <person name="Tu T."/>
            <person name="Chai C.Y."/>
            <person name="Gao J.L."/>
            <person name="Fan L.J."/>
            <person name="van de Weg E."/>
            <person name="Wang J.Y."/>
            <person name="Gao Z.S."/>
        </authorList>
    </citation>
    <scope>NUCLEOTIDE SEQUENCE [LARGE SCALE GENOMIC DNA]</scope>
    <source>
        <tissue evidence="2">Leaves</tissue>
    </source>
</reference>
<accession>A0A6A1WHB2</accession>
<dbReference type="AlphaFoldDB" id="A0A6A1WHB2"/>
<dbReference type="EMBL" id="RXIC02000020">
    <property type="protein sequence ID" value="KAB1223048.1"/>
    <property type="molecule type" value="Genomic_DNA"/>
</dbReference>
<comment type="caution">
    <text evidence="2">The sequence shown here is derived from an EMBL/GenBank/DDBJ whole genome shotgun (WGS) entry which is preliminary data.</text>
</comment>
<evidence type="ECO:0000313" key="2">
    <source>
        <dbReference type="EMBL" id="KAB1223048.1"/>
    </source>
</evidence>
<organism evidence="2 3">
    <name type="scientific">Morella rubra</name>
    <name type="common">Chinese bayberry</name>
    <dbReference type="NCBI Taxonomy" id="262757"/>
    <lineage>
        <taxon>Eukaryota</taxon>
        <taxon>Viridiplantae</taxon>
        <taxon>Streptophyta</taxon>
        <taxon>Embryophyta</taxon>
        <taxon>Tracheophyta</taxon>
        <taxon>Spermatophyta</taxon>
        <taxon>Magnoliopsida</taxon>
        <taxon>eudicotyledons</taxon>
        <taxon>Gunneridae</taxon>
        <taxon>Pentapetalae</taxon>
        <taxon>rosids</taxon>
        <taxon>fabids</taxon>
        <taxon>Fagales</taxon>
        <taxon>Myricaceae</taxon>
        <taxon>Morella</taxon>
    </lineage>
</organism>
<feature type="signal peptide" evidence="1">
    <location>
        <begin position="1"/>
        <end position="20"/>
    </location>
</feature>
<dbReference type="Proteomes" id="UP000516437">
    <property type="component" value="Chromosome 2"/>
</dbReference>
<proteinExistence type="predicted"/>
<sequence length="142" mass="15386">MGCGSRLLLSVFLGFMGSLALTGSGLDGLDNACMKVDRGKAKSYAFWALAWHRSSLRISKARRNGGKEAWTIGLDLGSMALSSSRVSEAGVNPAPKGPLPVSQWVSDHDQIDLAELWLKYGISPSIVMRAPMYKERVVSESR</sequence>
<evidence type="ECO:0000256" key="1">
    <source>
        <dbReference type="SAM" id="SignalP"/>
    </source>
</evidence>
<name>A0A6A1WHB2_9ROSI</name>
<keyword evidence="3" id="KW-1185">Reference proteome</keyword>
<gene>
    <name evidence="2" type="ORF">CJ030_MR2G022349</name>
</gene>
<evidence type="ECO:0000313" key="3">
    <source>
        <dbReference type="Proteomes" id="UP000516437"/>
    </source>
</evidence>
<keyword evidence="1" id="KW-0732">Signal</keyword>
<protein>
    <submittedName>
        <fullName evidence="2">Uncharacterized protein</fullName>
    </submittedName>
</protein>